<feature type="region of interest" description="Disordered" evidence="5">
    <location>
        <begin position="1077"/>
        <end position="1118"/>
    </location>
</feature>
<dbReference type="GO" id="GO:0005096">
    <property type="term" value="F:GTPase activator activity"/>
    <property type="evidence" value="ECO:0007669"/>
    <property type="project" value="TreeGrafter"/>
</dbReference>
<keyword evidence="2 4" id="KW-0863">Zinc-finger</keyword>
<feature type="region of interest" description="Disordered" evidence="5">
    <location>
        <begin position="356"/>
        <end position="416"/>
    </location>
</feature>
<feature type="region of interest" description="Disordered" evidence="5">
    <location>
        <begin position="491"/>
        <end position="539"/>
    </location>
</feature>
<evidence type="ECO:0000256" key="2">
    <source>
        <dbReference type="ARBA" id="ARBA00022771"/>
    </source>
</evidence>
<dbReference type="PROSITE" id="PS50199">
    <property type="entry name" value="ZF_RANBP2_2"/>
    <property type="match status" value="1"/>
</dbReference>
<dbReference type="InterPro" id="IPR001876">
    <property type="entry name" value="Znf_RanBP2"/>
</dbReference>
<evidence type="ECO:0000256" key="5">
    <source>
        <dbReference type="SAM" id="MobiDB-lite"/>
    </source>
</evidence>
<keyword evidence="1" id="KW-0479">Metal-binding</keyword>
<feature type="region of interest" description="Disordered" evidence="5">
    <location>
        <begin position="1991"/>
        <end position="2014"/>
    </location>
</feature>
<feature type="region of interest" description="Disordered" evidence="5">
    <location>
        <begin position="1"/>
        <end position="21"/>
    </location>
</feature>
<dbReference type="InterPro" id="IPR050302">
    <property type="entry name" value="Rab_GAP_TBC_domain"/>
</dbReference>
<feature type="compositionally biased region" description="Low complexity" evidence="5">
    <location>
        <begin position="1440"/>
        <end position="1455"/>
    </location>
</feature>
<feature type="region of interest" description="Disordered" evidence="5">
    <location>
        <begin position="1242"/>
        <end position="1271"/>
    </location>
</feature>
<feature type="compositionally biased region" description="Low complexity" evidence="5">
    <location>
        <begin position="251"/>
        <end position="263"/>
    </location>
</feature>
<evidence type="ECO:0000313" key="8">
    <source>
        <dbReference type="Proteomes" id="UP000664859"/>
    </source>
</evidence>
<accession>A0A835Z6L5</accession>
<feature type="compositionally biased region" description="Low complexity" evidence="5">
    <location>
        <begin position="275"/>
        <end position="284"/>
    </location>
</feature>
<organism evidence="7 8">
    <name type="scientific">Tribonema minus</name>
    <dbReference type="NCBI Taxonomy" id="303371"/>
    <lineage>
        <taxon>Eukaryota</taxon>
        <taxon>Sar</taxon>
        <taxon>Stramenopiles</taxon>
        <taxon>Ochrophyta</taxon>
        <taxon>PX clade</taxon>
        <taxon>Xanthophyceae</taxon>
        <taxon>Tribonematales</taxon>
        <taxon>Tribonemataceae</taxon>
        <taxon>Tribonema</taxon>
    </lineage>
</organism>
<reference evidence="7" key="1">
    <citation type="submission" date="2021-02" db="EMBL/GenBank/DDBJ databases">
        <title>First Annotated Genome of the Yellow-green Alga Tribonema minus.</title>
        <authorList>
            <person name="Mahan K.M."/>
        </authorList>
    </citation>
    <scope>NUCLEOTIDE SEQUENCE</scope>
    <source>
        <strain evidence="7">UTEX B ZZ1240</strain>
    </source>
</reference>
<sequence length="2241" mass="222358">MLSASLPTAAGESRHGSLKRSSTAFVLPADTDMSARSSTRSSRSCSSEVQEDFDFQQVLAYVNRSSHRQERSIDSIQQVGVGHISVLLDRLLGRLEDLQSGVTGPWACSTCSKVNAPLCSACISCKHTRDEVGGARTSSNSNGEQGVRSVWMRLMAMDLKYADLLQADIARALRGSDRAVLLDLLDYLLRCNETVDELRLARGAAAAAALSSSSSGRAVSRMPAPWQQSSRALLCGAASPLARGRGGSGSSSGSDSGDSSSDARSPERCRRHRGAAASASGRSAQEPPLPAASPIAHGGDAHAIPLSRSCAALLSAPPPAAPPVLCGESSSERTSSDEWRTGLVDKLVQRAVQKAYGAGSGDGGGGDGGSGGGSGARKAAPFGGMAPMSSMAMSRRLSVKTPPRPRGGSAGDGSGGNAKAFKVLGISVGGGVDGGSAERGAAAQTAVAAAGGAELIADGAPPLNSGTPGGGVGANAVGAAVETLKAPVNSDGVLMSTRGSGDAARSSGGDVQSSSSGDGVISSDSSGGTSESQQPTVITPSASPLLLPQQQEPVEPVLVTARQHSDNTGSEGGGSDSSGPHSAGGSSSNTKAMQMGSSAADAADLSQEHATPVRSGSRPDSPIIATLNSQQQQAAAEVLVMTPVTARQQRSGAASSSSSSVSAPRMAGVSVTAAAGDAGGLETPHSISSSLGDSTASGSASKALRVLGVTGSDASTALGMPSIGGGSVGGGSGSVGSSSSNAKALKMLGISASELGDTLPPSPPLFDGCGAAAASSPRRRRMWQRNAAPGSGGSGARDRKPGTSNSGVAAAAAAAAAAAVAAGSSGLGARAQLAMWRARGRRRSKDKAGDGAATAAAPAAAGEAGGGVLLPAVGASSAAAGGAAPPSKSALASASAAHGAAPAAAAPAASISDLAGSSAQASDASTARGLDSAPPQPPSAAVTQLLPPRDGRDAHVADKLAAVDASKTAAIASAVSTPPPFGGSSRDCWQPAAAAAAGAEPQSLSDAVLLTPTLQVPPKSPPSSPPSVLLPLSAASTSPSAELPISAASLPALAEPEAGAASPAAPPAAAVVPAADLDCRGPTSADSPASNPETLPMSQPVTVDLPTGGRSLQASSLASDLGSVPGQLLTQFSSADLSSEGHSYHTIALTMELPLPPSPAWQAAASPAPGGSSGSTAGKTAASSGTGSISDAPAAAADATAAGTASGWGGQPPELPAAAAAAAEPPLLMEPRLLRANASAMELSGWQPPRPQRQATSPTVGAPPVSLRSDGGGGVAALEQVATAVLDRDVCDVAPGELGATAAPAAASAAASGDPYAELSADGAAAADAEPSAAQRGKQAPLPLSPLPPAGAVNAKALRTLGISSASASGSPIVGRTAGGSNAKALKMLGISGGDAGAAGGSTHVGPRVAMASPLRGGFTTRDNIDEMPAYYRQRLMASQSPRPLPPQARSAAAAGGSGGGGGALGRAKSRLSTALPSRSFELGSGAGIRAFGGRRRTAASSSSGGGGRGNSGAQPPSRAAAASRSGGGDAEEAARETRSYSSDAEGGRERSGSRSRARNAVAALNLRLPPPTARQQSAAAAAAAAAAAKLAAAALQEAPAHTVSSMTTEEEALSEAVIAQLQEQQAPPMVAARGFDLQSPPRSRQQSSQRGGASPASSSRAAVRAVAAAALLRAPADDRRDAALLRVLVTPVSQPDTNGGDEEPEAYCMLAAALAMLCDVRAVPAAAAACRAWRAALAPRTLPLLQRAAALRGVPEPLRAPLYRHFAFAAAPTPAQRAAAAADADAAADAAAAATDGSASGAPSDSTAAAAAAAAAAPSPWLPGCVSQDAFAQLVRAGEAAAEAAFVARDVPRAFGRSTHRRARSAGGGGGAVSVLGGWGAGRSALEEQLRQWEEEEQVMVVSAQELGRVMCAARSSRQQQQQQQQAAAAARSLPANAAFERVPLGLRRRALANVLYAAIGASSAEGYCQGQDRVVGHLMRVCSAEPLDDGSGAGAWDDNTIDDDADDAPPGSPPPSLWSLLWEAPVVAPAAAPAPIVLHPEPGGARAGRPIYELYASLFEAYRLKELYAVETAGIMVCVEVFLHLMAVKLPALAAHLADLDFSLDLVVFGWFQTLLCAVPLPHATRARVFDWWLTSGELSVFFRAGLALLELNEDALLCREFDGVAHFLATFPDADGVDAMRVMRAAHALPLPAAELMMIEEAVRHVRRDQVALPQQLLLRPGPFHNVTSLADASAGVC</sequence>
<name>A0A835Z6L5_9STRA</name>
<dbReference type="Proteomes" id="UP000664859">
    <property type="component" value="Unassembled WGS sequence"/>
</dbReference>
<feature type="compositionally biased region" description="Low complexity" evidence="5">
    <location>
        <begin position="385"/>
        <end position="396"/>
    </location>
</feature>
<feature type="compositionally biased region" description="Gly residues" evidence="5">
    <location>
        <begin position="1456"/>
        <end position="1465"/>
    </location>
</feature>
<feature type="region of interest" description="Disordered" evidence="5">
    <location>
        <begin position="564"/>
        <end position="623"/>
    </location>
</feature>
<dbReference type="PROSITE" id="PS01358">
    <property type="entry name" value="ZF_RANBP2_1"/>
    <property type="match status" value="1"/>
</dbReference>
<feature type="region of interest" description="Disordered" evidence="5">
    <location>
        <begin position="1321"/>
        <end position="1347"/>
    </location>
</feature>
<dbReference type="InterPro" id="IPR035969">
    <property type="entry name" value="Rab-GAP_TBC_sf"/>
</dbReference>
<feature type="region of interest" description="Disordered" evidence="5">
    <location>
        <begin position="759"/>
        <end position="805"/>
    </location>
</feature>
<feature type="region of interest" description="Disordered" evidence="5">
    <location>
        <begin position="1160"/>
        <end position="1191"/>
    </location>
</feature>
<proteinExistence type="predicted"/>
<keyword evidence="3" id="KW-0862">Zinc</keyword>
<dbReference type="GO" id="GO:0008270">
    <property type="term" value="F:zinc ion binding"/>
    <property type="evidence" value="ECO:0007669"/>
    <property type="project" value="UniProtKB-KW"/>
</dbReference>
<feature type="region of interest" description="Disordered" evidence="5">
    <location>
        <begin position="920"/>
        <end position="951"/>
    </location>
</feature>
<feature type="compositionally biased region" description="Low complexity" evidence="5">
    <location>
        <begin position="1321"/>
        <end position="1334"/>
    </location>
</feature>
<dbReference type="PANTHER" id="PTHR47219:SF9">
    <property type="entry name" value="GTPASE ACTIVATING PROTEIN AND CENTROSOME-ASSOCIATED, ISOFORM B"/>
    <property type="match status" value="1"/>
</dbReference>
<feature type="compositionally biased region" description="Gly residues" evidence="5">
    <location>
        <begin position="358"/>
        <end position="375"/>
    </location>
</feature>
<feature type="compositionally biased region" description="Low complexity" evidence="5">
    <location>
        <begin position="1637"/>
        <end position="1660"/>
    </location>
</feature>
<keyword evidence="8" id="KW-1185">Reference proteome</keyword>
<feature type="region of interest" description="Disordered" evidence="5">
    <location>
        <begin position="240"/>
        <end position="297"/>
    </location>
</feature>
<dbReference type="SUPFAM" id="SSF47923">
    <property type="entry name" value="Ypt/Rab-GAP domain of gyp1p"/>
    <property type="match status" value="2"/>
</dbReference>
<evidence type="ECO:0000256" key="3">
    <source>
        <dbReference type="ARBA" id="ARBA00022833"/>
    </source>
</evidence>
<evidence type="ECO:0000256" key="4">
    <source>
        <dbReference type="PROSITE-ProRule" id="PRU00322"/>
    </source>
</evidence>
<dbReference type="PANTHER" id="PTHR47219">
    <property type="entry name" value="RAB GTPASE-ACTIVATING PROTEIN 1-LIKE"/>
    <property type="match status" value="1"/>
</dbReference>
<evidence type="ECO:0000256" key="1">
    <source>
        <dbReference type="ARBA" id="ARBA00022723"/>
    </source>
</evidence>
<dbReference type="SMART" id="SM00164">
    <property type="entry name" value="TBC"/>
    <property type="match status" value="1"/>
</dbReference>
<feature type="region of interest" description="Disordered" evidence="5">
    <location>
        <begin position="1484"/>
        <end position="1559"/>
    </location>
</feature>
<feature type="compositionally biased region" description="Low complexity" evidence="5">
    <location>
        <begin position="577"/>
        <end position="588"/>
    </location>
</feature>
<gene>
    <name evidence="7" type="ORF">JKP88DRAFT_290000</name>
</gene>
<comment type="caution">
    <text evidence="7">The sequence shown here is derived from an EMBL/GenBank/DDBJ whole genome shotgun (WGS) entry which is preliminary data.</text>
</comment>
<dbReference type="GO" id="GO:0031267">
    <property type="term" value="F:small GTPase binding"/>
    <property type="evidence" value="ECO:0007669"/>
    <property type="project" value="TreeGrafter"/>
</dbReference>
<feature type="compositionally biased region" description="Low complexity" evidence="5">
    <location>
        <begin position="1512"/>
        <end position="1525"/>
    </location>
</feature>
<dbReference type="EMBL" id="JAFCMP010000172">
    <property type="protein sequence ID" value="KAG5184249.1"/>
    <property type="molecule type" value="Genomic_DNA"/>
</dbReference>
<feature type="compositionally biased region" description="Low complexity" evidence="5">
    <location>
        <begin position="496"/>
        <end position="534"/>
    </location>
</feature>
<feature type="region of interest" description="Disordered" evidence="5">
    <location>
        <begin position="1440"/>
        <end position="1471"/>
    </location>
</feature>
<evidence type="ECO:0000313" key="7">
    <source>
        <dbReference type="EMBL" id="KAG5184249.1"/>
    </source>
</evidence>
<feature type="domain" description="RanBP2-type" evidence="6">
    <location>
        <begin position="102"/>
        <end position="131"/>
    </location>
</feature>
<evidence type="ECO:0000259" key="6">
    <source>
        <dbReference type="PROSITE" id="PS50199"/>
    </source>
</evidence>
<feature type="region of interest" description="Disordered" evidence="5">
    <location>
        <begin position="1635"/>
        <end position="1660"/>
    </location>
</feature>
<dbReference type="InterPro" id="IPR000195">
    <property type="entry name" value="Rab-GAP-TBC_dom"/>
</dbReference>
<protein>
    <recommendedName>
        <fullName evidence="6">RanBP2-type domain-containing protein</fullName>
    </recommendedName>
</protein>
<feature type="compositionally biased region" description="Polar residues" evidence="5">
    <location>
        <begin position="1084"/>
        <end position="1101"/>
    </location>
</feature>
<dbReference type="Pfam" id="PF00566">
    <property type="entry name" value="RabGAP-TBC"/>
    <property type="match status" value="1"/>
</dbReference>
<dbReference type="Gene3D" id="1.10.472.80">
    <property type="entry name" value="Ypt/Rab-GAP domain of gyp1p, domain 3"/>
    <property type="match status" value="1"/>
</dbReference>
<dbReference type="OrthoDB" id="294251at2759"/>